<dbReference type="PANTHER" id="PTHR33121:SF15">
    <property type="entry name" value="BLUE LIGHT- AND TEMPERATURE-REGULATED ANTIREPRESSOR BLUF"/>
    <property type="match status" value="1"/>
</dbReference>
<name>A0A3S2VK25_9HYPH</name>
<dbReference type="AlphaFoldDB" id="A0A3S2VK25"/>
<protein>
    <submittedName>
        <fullName evidence="2">EAL domain-containing protein</fullName>
    </submittedName>
</protein>
<evidence type="ECO:0000313" key="2">
    <source>
        <dbReference type="EMBL" id="RVU14651.1"/>
    </source>
</evidence>
<dbReference type="InterPro" id="IPR050706">
    <property type="entry name" value="Cyclic-di-GMP_PDE-like"/>
</dbReference>
<comment type="caution">
    <text evidence="2">The sequence shown here is derived from an EMBL/GenBank/DDBJ whole genome shotgun (WGS) entry which is preliminary data.</text>
</comment>
<dbReference type="SMART" id="SM00052">
    <property type="entry name" value="EAL"/>
    <property type="match status" value="1"/>
</dbReference>
<proteinExistence type="predicted"/>
<evidence type="ECO:0000313" key="3">
    <source>
        <dbReference type="Proteomes" id="UP000286997"/>
    </source>
</evidence>
<feature type="domain" description="EAL" evidence="1">
    <location>
        <begin position="1"/>
        <end position="250"/>
    </location>
</feature>
<dbReference type="RefSeq" id="WP_127733094.1">
    <property type="nucleotide sequence ID" value="NZ_SACP01000028.1"/>
</dbReference>
<keyword evidence="3" id="KW-1185">Reference proteome</keyword>
<dbReference type="OrthoDB" id="1673646at2"/>
<dbReference type="PROSITE" id="PS50883">
    <property type="entry name" value="EAL"/>
    <property type="match status" value="1"/>
</dbReference>
<dbReference type="InterPro" id="IPR001633">
    <property type="entry name" value="EAL_dom"/>
</dbReference>
<dbReference type="SUPFAM" id="SSF141868">
    <property type="entry name" value="EAL domain-like"/>
    <property type="match status" value="1"/>
</dbReference>
<dbReference type="EMBL" id="SACP01000028">
    <property type="protein sequence ID" value="RVU14651.1"/>
    <property type="molecule type" value="Genomic_DNA"/>
</dbReference>
<dbReference type="InterPro" id="IPR035919">
    <property type="entry name" value="EAL_sf"/>
</dbReference>
<sequence length="250" mass="27528">MRTPSECRACRDDEPLPFAFTMAFQPIVDLTHHRVWGYEALVRGPAGEPASTILSQVTDDTVYRFDQQARVRAIELAAGLFRDDPEARLSVNFLPNAVHEPVACIRRSLDAARRVGFPPDRIVFEFTEKERLRDPGHAARIVAAHRQHGFLTALDDFGAGYAGLSLLADFRTDLVKIDMGLIRGLDADPVRATIVATLLDLGRRLGIAVIAEGVETDAEVAALREAGATLFQGYRFARPLVEGLPAVDWP</sequence>
<accession>A0A3S2VK25</accession>
<dbReference type="CDD" id="cd01948">
    <property type="entry name" value="EAL"/>
    <property type="match status" value="1"/>
</dbReference>
<organism evidence="2 3">
    <name type="scientific">Methylobacterium oryzihabitans</name>
    <dbReference type="NCBI Taxonomy" id="2499852"/>
    <lineage>
        <taxon>Bacteria</taxon>
        <taxon>Pseudomonadati</taxon>
        <taxon>Pseudomonadota</taxon>
        <taxon>Alphaproteobacteria</taxon>
        <taxon>Hyphomicrobiales</taxon>
        <taxon>Methylobacteriaceae</taxon>
        <taxon>Methylobacterium</taxon>
    </lineage>
</organism>
<dbReference type="GO" id="GO:0071111">
    <property type="term" value="F:cyclic-guanylate-specific phosphodiesterase activity"/>
    <property type="evidence" value="ECO:0007669"/>
    <property type="project" value="InterPro"/>
</dbReference>
<dbReference type="Proteomes" id="UP000286997">
    <property type="component" value="Unassembled WGS sequence"/>
</dbReference>
<dbReference type="Pfam" id="PF00563">
    <property type="entry name" value="EAL"/>
    <property type="match status" value="1"/>
</dbReference>
<gene>
    <name evidence="2" type="ORF">EOE48_22345</name>
</gene>
<evidence type="ECO:0000259" key="1">
    <source>
        <dbReference type="PROSITE" id="PS50883"/>
    </source>
</evidence>
<dbReference type="PANTHER" id="PTHR33121">
    <property type="entry name" value="CYCLIC DI-GMP PHOSPHODIESTERASE PDEF"/>
    <property type="match status" value="1"/>
</dbReference>
<reference evidence="2 3" key="1">
    <citation type="submission" date="2019-01" db="EMBL/GenBank/DDBJ databases">
        <authorList>
            <person name="Chen W.-M."/>
        </authorList>
    </citation>
    <scope>NUCLEOTIDE SEQUENCE [LARGE SCALE GENOMIC DNA]</scope>
    <source>
        <strain evidence="2 3">TER-1</strain>
    </source>
</reference>
<dbReference type="Gene3D" id="3.20.20.450">
    <property type="entry name" value="EAL domain"/>
    <property type="match status" value="1"/>
</dbReference>